<dbReference type="HOGENOM" id="CLU_042923_3_4_7"/>
<dbReference type="Pfam" id="PF05036">
    <property type="entry name" value="SPOR"/>
    <property type="match status" value="1"/>
</dbReference>
<dbReference type="SUPFAM" id="SSF110997">
    <property type="entry name" value="Sporulation related repeat"/>
    <property type="match status" value="1"/>
</dbReference>
<dbReference type="AlphaFoldDB" id="Q3A584"/>
<dbReference type="Gene3D" id="3.30.70.1070">
    <property type="entry name" value="Sporulation related repeat"/>
    <property type="match status" value="1"/>
</dbReference>
<dbReference type="NCBIfam" id="TIGR00413">
    <property type="entry name" value="rlpA"/>
    <property type="match status" value="1"/>
</dbReference>
<dbReference type="InterPro" id="IPR009009">
    <property type="entry name" value="RlpA-like_DPBB"/>
</dbReference>
<evidence type="ECO:0000256" key="4">
    <source>
        <dbReference type="HAMAP-Rule" id="MF_02071"/>
    </source>
</evidence>
<dbReference type="InterPro" id="IPR034718">
    <property type="entry name" value="RlpA"/>
</dbReference>
<dbReference type="GO" id="GO:0042834">
    <property type="term" value="F:peptidoglycan binding"/>
    <property type="evidence" value="ECO:0007669"/>
    <property type="project" value="InterPro"/>
</dbReference>
<dbReference type="CDD" id="cd22268">
    <property type="entry name" value="DPBB_RlpA-like"/>
    <property type="match status" value="1"/>
</dbReference>
<evidence type="ECO:0000256" key="1">
    <source>
        <dbReference type="ARBA" id="ARBA00022729"/>
    </source>
</evidence>
<dbReference type="InterPro" id="IPR012997">
    <property type="entry name" value="RplA"/>
</dbReference>
<dbReference type="Proteomes" id="UP000002534">
    <property type="component" value="Chromosome"/>
</dbReference>
<dbReference type="Pfam" id="PF03330">
    <property type="entry name" value="DPBB_1"/>
    <property type="match status" value="1"/>
</dbReference>
<comment type="similarity">
    <text evidence="4 5">Belongs to the RlpA family.</text>
</comment>
<dbReference type="InterPro" id="IPR007730">
    <property type="entry name" value="SPOR-like_dom"/>
</dbReference>
<dbReference type="SUPFAM" id="SSF50685">
    <property type="entry name" value="Barwin-like endoglucanases"/>
    <property type="match status" value="1"/>
</dbReference>
<dbReference type="Gene3D" id="2.40.40.10">
    <property type="entry name" value="RlpA-like domain"/>
    <property type="match status" value="1"/>
</dbReference>
<dbReference type="GO" id="GO:0005886">
    <property type="term" value="C:plasma membrane"/>
    <property type="evidence" value="ECO:0007669"/>
    <property type="project" value="UniProtKB-SubCell"/>
</dbReference>
<keyword evidence="4" id="KW-1003">Cell membrane</keyword>
<keyword evidence="8" id="KW-1185">Reference proteome</keyword>
<accession>Q3A584</accession>
<evidence type="ECO:0000313" key="8">
    <source>
        <dbReference type="Proteomes" id="UP000002534"/>
    </source>
</evidence>
<feature type="domain" description="SPOR" evidence="6">
    <location>
        <begin position="174"/>
        <end position="253"/>
    </location>
</feature>
<dbReference type="KEGG" id="pca:Pcar_1224"/>
<reference evidence="7 8" key="2">
    <citation type="journal article" date="2012" name="BMC Genomics">
        <title>The genome of Pelobacter carbinolicus reveals surprising metabolic capabilities and physiological features.</title>
        <authorList>
            <person name="Aklujkar M."/>
            <person name="Haveman S.A."/>
            <person name="Didonato R.Jr."/>
            <person name="Chertkov O."/>
            <person name="Han C.S."/>
            <person name="Land M.L."/>
            <person name="Brown P."/>
            <person name="Lovley D.R."/>
        </authorList>
    </citation>
    <scope>NUCLEOTIDE SEQUENCE [LARGE SCALE GENOMIC DNA]</scope>
    <source>
        <strain evidence="8">DSM 2380 / NBRC 103641 / GraBd1</strain>
    </source>
</reference>
<protein>
    <recommendedName>
        <fullName evidence="4">Probable endolytic peptidoglycan transglycosylase RlpA</fullName>
        <ecNumber evidence="4">4.2.2.-</ecNumber>
    </recommendedName>
</protein>
<evidence type="ECO:0000256" key="3">
    <source>
        <dbReference type="ARBA" id="ARBA00023316"/>
    </source>
</evidence>
<dbReference type="PANTHER" id="PTHR34183:SF1">
    <property type="entry name" value="ENDOLYTIC PEPTIDOGLYCAN TRANSGLYCOSYLASE RLPA"/>
    <property type="match status" value="1"/>
</dbReference>
<proteinExistence type="inferred from homology"/>
<keyword evidence="4" id="KW-0564">Palmitate</keyword>
<dbReference type="HAMAP" id="MF_02071">
    <property type="entry name" value="RlpA"/>
    <property type="match status" value="1"/>
</dbReference>
<dbReference type="EC" id="4.2.2.-" evidence="4"/>
<evidence type="ECO:0000256" key="5">
    <source>
        <dbReference type="RuleBase" id="RU003495"/>
    </source>
</evidence>
<dbReference type="STRING" id="338963.Pcar_1224"/>
<reference evidence="8" key="1">
    <citation type="submission" date="2005-10" db="EMBL/GenBank/DDBJ databases">
        <title>Complete sequence of Pelobacter carbinolicus DSM 2380.</title>
        <authorList>
            <person name="Copeland A."/>
            <person name="Lucas S."/>
            <person name="Lapidus A."/>
            <person name="Barry K."/>
            <person name="Detter J.C."/>
            <person name="Glavina T."/>
            <person name="Hammon N."/>
            <person name="Israni S."/>
            <person name="Pitluck S."/>
            <person name="Chertkov O."/>
            <person name="Schmutz J."/>
            <person name="Larimer F."/>
            <person name="Land M."/>
            <person name="Kyrpides N."/>
            <person name="Ivanova N."/>
            <person name="Richardson P."/>
        </authorList>
    </citation>
    <scope>NUCLEOTIDE SEQUENCE [LARGE SCALE GENOMIC DNA]</scope>
    <source>
        <strain evidence="8">DSM 2380 / NBRC 103641 / GraBd1</strain>
    </source>
</reference>
<keyword evidence="3 4" id="KW-0961">Cell wall biogenesis/degradation</keyword>
<comment type="function">
    <text evidence="4">Lytic transglycosylase with a strong preference for naked glycan strands that lack stem peptides.</text>
</comment>
<dbReference type="GO" id="GO:0008932">
    <property type="term" value="F:lytic endotransglycosylase activity"/>
    <property type="evidence" value="ECO:0007669"/>
    <property type="project" value="UniProtKB-UniRule"/>
</dbReference>
<keyword evidence="1" id="KW-0732">Signal</keyword>
<dbReference type="RefSeq" id="WP_011340947.1">
    <property type="nucleotide sequence ID" value="NC_007498.2"/>
</dbReference>
<gene>
    <name evidence="4" type="primary">rlpA</name>
    <name evidence="7" type="ordered locus">Pcar_1224</name>
</gene>
<dbReference type="PROSITE" id="PS51257">
    <property type="entry name" value="PROKAR_LIPOPROTEIN"/>
    <property type="match status" value="1"/>
</dbReference>
<evidence type="ECO:0000259" key="6">
    <source>
        <dbReference type="PROSITE" id="PS51724"/>
    </source>
</evidence>
<evidence type="ECO:0000313" key="7">
    <source>
        <dbReference type="EMBL" id="ABA88473.1"/>
    </source>
</evidence>
<dbReference type="InterPro" id="IPR036680">
    <property type="entry name" value="SPOR-like_sf"/>
</dbReference>
<keyword evidence="4 7" id="KW-0449">Lipoprotein</keyword>
<sequence>MLLRMLQRAGIVCLAAALLCGCAGRYRTRVVDTPATAGLKGHQKPYTVNGNLYQPMSSCEGFVQEGLASWYGPKFHGKKTSNGEIYDMHAMTAAHKTLPLGTHVRVVNKNNGHQEIVRINDRGPFVGNRIIDLSYEAAMRLQVVGPGTAPVRIEALGMAAVDNRGLVTYRPAPSYEVGDYAVQIGAFTVNQNAQRLAGRYRQQLGQARVQKGWVNGKLFYRVWVGRYPSLSAAFEAKEAFARSGYGNSFVVALD</sequence>
<dbReference type="GO" id="GO:0000270">
    <property type="term" value="P:peptidoglycan metabolic process"/>
    <property type="evidence" value="ECO:0007669"/>
    <property type="project" value="UniProtKB-UniRule"/>
</dbReference>
<keyword evidence="4" id="KW-0472">Membrane</keyword>
<dbReference type="eggNOG" id="COG0797">
    <property type="taxonomic scope" value="Bacteria"/>
</dbReference>
<dbReference type="GO" id="GO:0071555">
    <property type="term" value="P:cell wall organization"/>
    <property type="evidence" value="ECO:0007669"/>
    <property type="project" value="UniProtKB-KW"/>
</dbReference>
<name>Q3A584_SYNC1</name>
<organism evidence="7 8">
    <name type="scientific">Syntrophotalea carbinolica (strain DSM 2380 / NBRC 103641 / GraBd1)</name>
    <name type="common">Pelobacter carbinolicus</name>
    <dbReference type="NCBI Taxonomy" id="338963"/>
    <lineage>
        <taxon>Bacteria</taxon>
        <taxon>Pseudomonadati</taxon>
        <taxon>Thermodesulfobacteriota</taxon>
        <taxon>Desulfuromonadia</taxon>
        <taxon>Desulfuromonadales</taxon>
        <taxon>Syntrophotaleaceae</taxon>
        <taxon>Syntrophotalea</taxon>
    </lineage>
</organism>
<dbReference type="PANTHER" id="PTHR34183">
    <property type="entry name" value="ENDOLYTIC PEPTIDOGLYCAN TRANSGLYCOSYLASE RLPA"/>
    <property type="match status" value="1"/>
</dbReference>
<dbReference type="InterPro" id="IPR036908">
    <property type="entry name" value="RlpA-like_sf"/>
</dbReference>
<comment type="subcellular location">
    <subcellularLocation>
        <location evidence="4">Cell membrane</location>
        <topology evidence="4">Lipid-anchor</topology>
    </subcellularLocation>
</comment>
<evidence type="ECO:0000256" key="2">
    <source>
        <dbReference type="ARBA" id="ARBA00023239"/>
    </source>
</evidence>
<dbReference type="EMBL" id="CP000142">
    <property type="protein sequence ID" value="ABA88473.1"/>
    <property type="molecule type" value="Genomic_DNA"/>
</dbReference>
<dbReference type="PROSITE" id="PS51724">
    <property type="entry name" value="SPOR"/>
    <property type="match status" value="1"/>
</dbReference>
<keyword evidence="2 4" id="KW-0456">Lyase</keyword>